<reference evidence="1" key="1">
    <citation type="submission" date="2020-08" db="EMBL/GenBank/DDBJ databases">
        <title>Multicomponent nature underlies the extraordinary mechanical properties of spider dragline silk.</title>
        <authorList>
            <person name="Kono N."/>
            <person name="Nakamura H."/>
            <person name="Mori M."/>
            <person name="Yoshida Y."/>
            <person name="Ohtoshi R."/>
            <person name="Malay A.D."/>
            <person name="Moran D.A.P."/>
            <person name="Tomita M."/>
            <person name="Numata K."/>
            <person name="Arakawa K."/>
        </authorList>
    </citation>
    <scope>NUCLEOTIDE SEQUENCE</scope>
</reference>
<organism evidence="1 2">
    <name type="scientific">Nephila pilipes</name>
    <name type="common">Giant wood spider</name>
    <name type="synonym">Nephila maculata</name>
    <dbReference type="NCBI Taxonomy" id="299642"/>
    <lineage>
        <taxon>Eukaryota</taxon>
        <taxon>Metazoa</taxon>
        <taxon>Ecdysozoa</taxon>
        <taxon>Arthropoda</taxon>
        <taxon>Chelicerata</taxon>
        <taxon>Arachnida</taxon>
        <taxon>Araneae</taxon>
        <taxon>Araneomorphae</taxon>
        <taxon>Entelegynae</taxon>
        <taxon>Araneoidea</taxon>
        <taxon>Nephilidae</taxon>
        <taxon>Nephila</taxon>
    </lineage>
</organism>
<protein>
    <submittedName>
        <fullName evidence="1">Uncharacterized protein</fullName>
    </submittedName>
</protein>
<gene>
    <name evidence="1" type="ORF">NPIL_703191</name>
</gene>
<name>A0A8X6PTV9_NEPPI</name>
<dbReference type="AlphaFoldDB" id="A0A8X6PTV9"/>
<dbReference type="EMBL" id="BMAW01023055">
    <property type="protein sequence ID" value="GFT80996.1"/>
    <property type="molecule type" value="Genomic_DNA"/>
</dbReference>
<dbReference type="Proteomes" id="UP000887013">
    <property type="component" value="Unassembled WGS sequence"/>
</dbReference>
<accession>A0A8X6PTV9</accession>
<evidence type="ECO:0000313" key="2">
    <source>
        <dbReference type="Proteomes" id="UP000887013"/>
    </source>
</evidence>
<proteinExistence type="predicted"/>
<evidence type="ECO:0000313" key="1">
    <source>
        <dbReference type="EMBL" id="GFT80996.1"/>
    </source>
</evidence>
<keyword evidence="2" id="KW-1185">Reference proteome</keyword>
<sequence>MHLLPKLPLRQNFLDDTIYLCGISFKTSGRRWELFGKEVKFTSINALDRTFTSAIDELLSKPSNDVDSSITSINGYTHDRNHMRKLSIHNAILCY</sequence>
<comment type="caution">
    <text evidence="1">The sequence shown here is derived from an EMBL/GenBank/DDBJ whole genome shotgun (WGS) entry which is preliminary data.</text>
</comment>